<evidence type="ECO:0000313" key="1">
    <source>
        <dbReference type="EMBL" id="QHU21669.1"/>
    </source>
</evidence>
<dbReference type="SUPFAM" id="SSF53448">
    <property type="entry name" value="Nucleotide-diphospho-sugar transferases"/>
    <property type="match status" value="1"/>
</dbReference>
<name>A0A6C0KVP9_9ZZZZ</name>
<accession>A0A6C0KVP9</accession>
<dbReference type="InterPro" id="IPR029063">
    <property type="entry name" value="SAM-dependent_MTases_sf"/>
</dbReference>
<dbReference type="Gene3D" id="3.40.50.150">
    <property type="entry name" value="Vaccinia Virus protein VP39"/>
    <property type="match status" value="1"/>
</dbReference>
<dbReference type="EMBL" id="MN740991">
    <property type="protein sequence ID" value="QHU21669.1"/>
    <property type="molecule type" value="Genomic_DNA"/>
</dbReference>
<dbReference type="PANTHER" id="PTHR46830">
    <property type="entry name" value="TRANSFERASE, PUTATIVE-RELATED"/>
    <property type="match status" value="1"/>
</dbReference>
<evidence type="ECO:0008006" key="2">
    <source>
        <dbReference type="Google" id="ProtNLM"/>
    </source>
</evidence>
<sequence length="783" mass="91341">MDYSKICEELDKVYPHFINDGNCSQIPSQMESLKEIMKSCEPKNILEIGMGIGKCSLLFLCESDANVVSFDSCGDSYHEIGKKYIDSLFPNRHNLVIGDSSKTLDNFIVSSDIKFDIIFIDGGRDDLPSSDLSKCSFLSHENTIIIMNNYVRKSENYAFWNLGFNNAWNDFLSKKYIEEIDQFDYFWGRGMATGRYNFDKNGIPLCNIIDYKTMTKSEMFNEAKKMFINPKEKESKKLEEICELYLNYFEKIDDDESVQIQYCNAFLKRDSDKDNSILLFEKILKKGDKLDPNIKCQVETQLKLLYPKSEVDEIPKIIHLLYFGETEFRSYHYRCIRSILKNMPNHQIIIYNNVEPIGNAYWDSIKKYDSVKIEKIVPPSTFDGFELKHFQYKADVVRIEKLYEHGGIYLDIDMLIFKNFEKIFDSKHDFYISKEGSQGDGLINAFIASKPKNEFLKIWLESFKTGLRMSIWAYHIRDANAILLKDNPHFYLKYNINVLNSEEFFSIAWSNLNAFETMNYQTIWGENVYGIHLFETILHHTLICNPYFTINVDEEDVTENIVLEISDNHVIDNKICRINDLVDEVVVLSLKERPEKTQYISDHFNSLEIKHTIILNKLHWAPCIGCFEAHINAIRYAKSKGLKNVLICEDDASIVNIDAMNNLSCNLPPHWDIIYLGGILTNIIFSVGKFVRGTIWCNHAYIVNSNMYDIILEKFDNCNLADYANKKETIDHFYTNCIQEEYNCFLHIEQPIVQKEGYSDLSKKVKWGNFNWDTFSLKNLSDL</sequence>
<proteinExistence type="predicted"/>
<protein>
    <recommendedName>
        <fullName evidence="2">Glycosyltransferase</fullName>
    </recommendedName>
</protein>
<organism evidence="1">
    <name type="scientific">viral metagenome</name>
    <dbReference type="NCBI Taxonomy" id="1070528"/>
    <lineage>
        <taxon>unclassified sequences</taxon>
        <taxon>metagenomes</taxon>
        <taxon>organismal metagenomes</taxon>
    </lineage>
</organism>
<dbReference type="Gene3D" id="3.90.550.20">
    <property type="match status" value="1"/>
</dbReference>
<dbReference type="Pfam" id="PF04488">
    <property type="entry name" value="Gly_transf_sug"/>
    <property type="match status" value="1"/>
</dbReference>
<reference evidence="1" key="1">
    <citation type="journal article" date="2020" name="Nature">
        <title>Giant virus diversity and host interactions through global metagenomics.</title>
        <authorList>
            <person name="Schulz F."/>
            <person name="Roux S."/>
            <person name="Paez-Espino D."/>
            <person name="Jungbluth S."/>
            <person name="Walsh D.A."/>
            <person name="Denef V.J."/>
            <person name="McMahon K.D."/>
            <person name="Konstantinidis K.T."/>
            <person name="Eloe-Fadrosh E.A."/>
            <person name="Kyrpides N.C."/>
            <person name="Woyke T."/>
        </authorList>
    </citation>
    <scope>NUCLEOTIDE SEQUENCE</scope>
    <source>
        <strain evidence="1">GVMAG-S-3300013094-109</strain>
    </source>
</reference>
<dbReference type="PANTHER" id="PTHR46830:SF2">
    <property type="entry name" value="ALPHA-1,4-N-ACETYLGLUCOSAMINYLTRANSFERASE"/>
    <property type="match status" value="1"/>
</dbReference>
<dbReference type="AlphaFoldDB" id="A0A6C0KVP9"/>
<dbReference type="InterPro" id="IPR029044">
    <property type="entry name" value="Nucleotide-diphossugar_trans"/>
</dbReference>
<dbReference type="InterPro" id="IPR007577">
    <property type="entry name" value="GlycoTrfase_DXD_sugar-bd_CS"/>
</dbReference>
<dbReference type="SUPFAM" id="SSF53335">
    <property type="entry name" value="S-adenosyl-L-methionine-dependent methyltransferases"/>
    <property type="match status" value="1"/>
</dbReference>